<feature type="coiled-coil region" evidence="1">
    <location>
        <begin position="187"/>
        <end position="217"/>
    </location>
</feature>
<evidence type="ECO:0008006" key="4">
    <source>
        <dbReference type="Google" id="ProtNLM"/>
    </source>
</evidence>
<reference evidence="2 3" key="1">
    <citation type="submission" date="2019-08" db="EMBL/GenBank/DDBJ databases">
        <authorList>
            <person name="Lei W."/>
        </authorList>
    </citation>
    <scope>NUCLEOTIDE SEQUENCE [LARGE SCALE GENOMIC DNA]</scope>
    <source>
        <strain evidence="2 3">CCUG 58627</strain>
    </source>
</reference>
<accession>A0A5C5UDH0</accession>
<evidence type="ECO:0000256" key="1">
    <source>
        <dbReference type="SAM" id="Coils"/>
    </source>
</evidence>
<keyword evidence="1" id="KW-0175">Coiled coil</keyword>
<proteinExistence type="predicted"/>
<keyword evidence="3" id="KW-1185">Reference proteome</keyword>
<sequence>MAQQGIVPVSVELTEGTFYTLWAPRWKEHGQEWQAFLGYGDNVYLFKSPAEVLAFIESGEQHDLATHPQWGRFNAGDAARVVPAERDQVSLVEIPHYLAGRPSYQNVGNVARGFALAKSLGSVCSLTHVESFFAGHSILSNAERGHDHFSGDRGLSEWSAIGRVVLINWDKVVDELDTIVHTSDVTVGDAEERITAAQEAAKEAARAEAEAAEEAADPYDTSVWAAAGIDPIKIAIDGRTLYTLRTYLGEQPIFLGKYGQIVTFNNRKAMVRWLAEHSDHDLASVSTWNTIMDGVNGGDLEITVHPDNTYVFTGLRQDIGRGPEEVSTDQLRQAYELLADSADWADDDSVNSVLVANPALQEYISYMLGSATGYIPSAPFTAEVDGWKQLEDTLIARFTKY</sequence>
<gene>
    <name evidence="2" type="ORF">FRX94_08625</name>
</gene>
<dbReference type="EMBL" id="VOHM01000018">
    <property type="protein sequence ID" value="TWT24214.1"/>
    <property type="molecule type" value="Genomic_DNA"/>
</dbReference>
<dbReference type="AlphaFoldDB" id="A0A5C5UDH0"/>
<dbReference type="OrthoDB" id="3350465at2"/>
<name>A0A5C5UDH0_9CORY</name>
<dbReference type="Proteomes" id="UP000320791">
    <property type="component" value="Unassembled WGS sequence"/>
</dbReference>
<evidence type="ECO:0000313" key="3">
    <source>
        <dbReference type="Proteomes" id="UP000320791"/>
    </source>
</evidence>
<protein>
    <recommendedName>
        <fullName evidence="4">Primosomal protein</fullName>
    </recommendedName>
</protein>
<evidence type="ECO:0000313" key="2">
    <source>
        <dbReference type="EMBL" id="TWT24214.1"/>
    </source>
</evidence>
<comment type="caution">
    <text evidence="2">The sequence shown here is derived from an EMBL/GenBank/DDBJ whole genome shotgun (WGS) entry which is preliminary data.</text>
</comment>
<organism evidence="2 3">
    <name type="scientific">Corynebacterium canis</name>
    <dbReference type="NCBI Taxonomy" id="679663"/>
    <lineage>
        <taxon>Bacteria</taxon>
        <taxon>Bacillati</taxon>
        <taxon>Actinomycetota</taxon>
        <taxon>Actinomycetes</taxon>
        <taxon>Mycobacteriales</taxon>
        <taxon>Corynebacteriaceae</taxon>
        <taxon>Corynebacterium</taxon>
    </lineage>
</organism>
<dbReference type="RefSeq" id="WP_146324730.1">
    <property type="nucleotide sequence ID" value="NZ_BAABLR010000005.1"/>
</dbReference>